<evidence type="ECO:0000313" key="3">
    <source>
        <dbReference type="Proteomes" id="UP000507962"/>
    </source>
</evidence>
<feature type="domain" description="DUF1638" evidence="1">
    <location>
        <begin position="36"/>
        <end position="210"/>
    </location>
</feature>
<dbReference type="AlphaFoldDB" id="A0A4U8YHZ7"/>
<organism evidence="2 3">
    <name type="scientific">Desulfoluna butyratoxydans</name>
    <dbReference type="NCBI Taxonomy" id="231438"/>
    <lineage>
        <taxon>Bacteria</taxon>
        <taxon>Pseudomonadati</taxon>
        <taxon>Thermodesulfobacteriota</taxon>
        <taxon>Desulfobacteria</taxon>
        <taxon>Desulfobacterales</taxon>
        <taxon>Desulfolunaceae</taxon>
        <taxon>Desulfoluna</taxon>
    </lineage>
</organism>
<dbReference type="Proteomes" id="UP000507962">
    <property type="component" value="Unassembled WGS sequence"/>
</dbReference>
<protein>
    <recommendedName>
        <fullName evidence="1">DUF1638 domain-containing protein</fullName>
    </recommendedName>
</protein>
<dbReference type="RefSeq" id="WP_180137031.1">
    <property type="nucleotide sequence ID" value="NZ_CAADHO010000001.1"/>
</dbReference>
<proteinExistence type="predicted"/>
<gene>
    <name evidence="2" type="ORF">MSL71_4450</name>
</gene>
<reference evidence="2 3" key="1">
    <citation type="submission" date="2019-03" db="EMBL/GenBank/DDBJ databases">
        <authorList>
            <person name="Nijsse B."/>
        </authorList>
    </citation>
    <scope>NUCLEOTIDE SEQUENCE [LARGE SCALE GENOMIC DNA]</scope>
    <source>
        <strain evidence="2">Desulfoluna butyratoxydans MSL71</strain>
    </source>
</reference>
<sequence length="245" mass="27689">METSEPRRQVFIGCSVMKEEATRLASLSRHLTTLSFIDMGLHDTPKRLHESIQEAVDSVDASQDVILLGYGLCSKGLEGIRAGELPLVVARAHDCVTLFLGSAERYRRHFSRHPDTYWYMPGSVEGGEVRGPERHARLIRDYTEKYGEKKARLLADLDRQSVAHYRRAAFVDLGMGDSAKARQKTQEAAQWQGWEYEEIPGDKGLLSDLLNGPWDRERFLVVKPGQVIVPVYDDTTIFDARDPDA</sequence>
<name>A0A4U8YHZ7_9BACT</name>
<keyword evidence="3" id="KW-1185">Reference proteome</keyword>
<dbReference type="Pfam" id="PF07796">
    <property type="entry name" value="DUF1638"/>
    <property type="match status" value="1"/>
</dbReference>
<evidence type="ECO:0000313" key="2">
    <source>
        <dbReference type="EMBL" id="VFQ42824.1"/>
    </source>
</evidence>
<dbReference type="EMBL" id="CAADHO010000001">
    <property type="protein sequence ID" value="VFQ42824.1"/>
    <property type="molecule type" value="Genomic_DNA"/>
</dbReference>
<accession>A0A4U8YHZ7</accession>
<evidence type="ECO:0000259" key="1">
    <source>
        <dbReference type="Pfam" id="PF07796"/>
    </source>
</evidence>
<dbReference type="InterPro" id="IPR012437">
    <property type="entry name" value="DUF1638"/>
</dbReference>